<name>G7DVP0_MIXOS</name>
<keyword evidence="3" id="KW-1185">Reference proteome</keyword>
<dbReference type="InParanoid" id="G7DVP0"/>
<gene>
    <name evidence="2" type="primary">Mo01303</name>
    <name evidence="2" type="ORF">E5Q_01303</name>
</gene>
<evidence type="ECO:0000313" key="3">
    <source>
        <dbReference type="Proteomes" id="UP000009131"/>
    </source>
</evidence>
<sequence length="61" mass="6621">MVVKLWTFAGLFALCSLSTVAGKMESVKRTNCVNLNMAHCHEHMMCKIDSGVCVPKYGGTA</sequence>
<proteinExistence type="predicted"/>
<comment type="caution">
    <text evidence="2">The sequence shown here is derived from an EMBL/GenBank/DDBJ whole genome shotgun (WGS) entry which is preliminary data.</text>
</comment>
<reference evidence="2 3" key="1">
    <citation type="journal article" date="2011" name="J. Gen. Appl. Microbiol.">
        <title>Draft genome sequencing of the enigmatic basidiomycete Mixia osmundae.</title>
        <authorList>
            <person name="Nishida H."/>
            <person name="Nagatsuka Y."/>
            <person name="Sugiyama J."/>
        </authorList>
    </citation>
    <scope>NUCLEOTIDE SEQUENCE [LARGE SCALE GENOMIC DNA]</scope>
    <source>
        <strain evidence="3">CBS 9802 / IAM 14324 / JCM 22182 / KY 12970</strain>
    </source>
</reference>
<accession>G7DVP0</accession>
<evidence type="ECO:0000313" key="2">
    <source>
        <dbReference type="EMBL" id="GAA94650.1"/>
    </source>
</evidence>
<reference evidence="2 3" key="2">
    <citation type="journal article" date="2012" name="Open Biol.">
        <title>Characteristics of nucleosomes and linker DNA regions on the genome of the basidiomycete Mixia osmundae revealed by mono- and dinucleosome mapping.</title>
        <authorList>
            <person name="Nishida H."/>
            <person name="Kondo S."/>
            <person name="Matsumoto T."/>
            <person name="Suzuki Y."/>
            <person name="Yoshikawa H."/>
            <person name="Taylor T.D."/>
            <person name="Sugiyama J."/>
        </authorList>
    </citation>
    <scope>NUCLEOTIDE SEQUENCE [LARGE SCALE GENOMIC DNA]</scope>
    <source>
        <strain evidence="3">CBS 9802 / IAM 14324 / JCM 22182 / KY 12970</strain>
    </source>
</reference>
<evidence type="ECO:0000256" key="1">
    <source>
        <dbReference type="SAM" id="SignalP"/>
    </source>
</evidence>
<dbReference type="HOGENOM" id="CLU_2923137_0_0_1"/>
<dbReference type="RefSeq" id="XP_014568231.1">
    <property type="nucleotide sequence ID" value="XM_014712745.1"/>
</dbReference>
<feature type="signal peptide" evidence="1">
    <location>
        <begin position="1"/>
        <end position="22"/>
    </location>
</feature>
<dbReference type="AlphaFoldDB" id="G7DVP0"/>
<feature type="chain" id="PRO_5009955530" evidence="1">
    <location>
        <begin position="23"/>
        <end position="61"/>
    </location>
</feature>
<dbReference type="Proteomes" id="UP000009131">
    <property type="component" value="Unassembled WGS sequence"/>
</dbReference>
<dbReference type="EMBL" id="BABT02000046">
    <property type="protein sequence ID" value="GAA94650.1"/>
    <property type="molecule type" value="Genomic_DNA"/>
</dbReference>
<protein>
    <submittedName>
        <fullName evidence="2">Uncharacterized protein</fullName>
    </submittedName>
</protein>
<keyword evidence="1" id="KW-0732">Signal</keyword>
<organism evidence="2 3">
    <name type="scientific">Mixia osmundae (strain CBS 9802 / IAM 14324 / JCM 22182 / KY 12970)</name>
    <dbReference type="NCBI Taxonomy" id="764103"/>
    <lineage>
        <taxon>Eukaryota</taxon>
        <taxon>Fungi</taxon>
        <taxon>Dikarya</taxon>
        <taxon>Basidiomycota</taxon>
        <taxon>Pucciniomycotina</taxon>
        <taxon>Mixiomycetes</taxon>
        <taxon>Mixiales</taxon>
        <taxon>Mixiaceae</taxon>
        <taxon>Mixia</taxon>
    </lineage>
</organism>